<dbReference type="InterPro" id="IPR044663">
    <property type="entry name" value="CAD1/NSL1-like"/>
</dbReference>
<dbReference type="Proteomes" id="UP000504607">
    <property type="component" value="Chromosome 5"/>
</dbReference>
<name>A0A6I9R9U3_ELAGV</name>
<dbReference type="SMART" id="SM00457">
    <property type="entry name" value="MACPF"/>
    <property type="match status" value="1"/>
</dbReference>
<evidence type="ECO:0000313" key="4">
    <source>
        <dbReference type="RefSeq" id="XP_010922732.1"/>
    </source>
</evidence>
<organism evidence="3 4">
    <name type="scientific">Elaeis guineensis var. tenera</name>
    <name type="common">Oil palm</name>
    <dbReference type="NCBI Taxonomy" id="51953"/>
    <lineage>
        <taxon>Eukaryota</taxon>
        <taxon>Viridiplantae</taxon>
        <taxon>Streptophyta</taxon>
        <taxon>Embryophyta</taxon>
        <taxon>Tracheophyta</taxon>
        <taxon>Spermatophyta</taxon>
        <taxon>Magnoliopsida</taxon>
        <taxon>Liliopsida</taxon>
        <taxon>Arecaceae</taxon>
        <taxon>Arecoideae</taxon>
        <taxon>Cocoseae</taxon>
        <taxon>Elaeidinae</taxon>
        <taxon>Elaeis</taxon>
    </lineage>
</organism>
<feature type="region of interest" description="Disordered" evidence="1">
    <location>
        <begin position="506"/>
        <end position="536"/>
    </location>
</feature>
<reference evidence="4" key="1">
    <citation type="submission" date="2025-08" db="UniProtKB">
        <authorList>
            <consortium name="RefSeq"/>
        </authorList>
    </citation>
    <scope>IDENTIFICATION</scope>
</reference>
<dbReference type="OrthoDB" id="6150863at2759"/>
<dbReference type="GO" id="GO:0009626">
    <property type="term" value="P:plant-type hypersensitive response"/>
    <property type="evidence" value="ECO:0007669"/>
    <property type="project" value="TreeGrafter"/>
</dbReference>
<dbReference type="Pfam" id="PF01823">
    <property type="entry name" value="MACPF"/>
    <property type="match status" value="1"/>
</dbReference>
<gene>
    <name evidence="4" type="primary">LOC105045970</name>
</gene>
<dbReference type="InterPro" id="IPR020864">
    <property type="entry name" value="MACPF"/>
</dbReference>
<keyword evidence="3" id="KW-1185">Reference proteome</keyword>
<dbReference type="KEGG" id="egu:105045970"/>
<dbReference type="GeneID" id="105045970"/>
<protein>
    <submittedName>
        <fullName evidence="4">MACPF domain-containing protein CAD1</fullName>
    </submittedName>
</protein>
<proteinExistence type="predicted"/>
<evidence type="ECO:0000313" key="3">
    <source>
        <dbReference type="Proteomes" id="UP000504607"/>
    </source>
</evidence>
<dbReference type="InParanoid" id="A0A6I9R9U3"/>
<feature type="compositionally biased region" description="Low complexity" evidence="1">
    <location>
        <begin position="526"/>
        <end position="535"/>
    </location>
</feature>
<dbReference type="AlphaFoldDB" id="A0A6I9R9U3"/>
<evidence type="ECO:0000256" key="1">
    <source>
        <dbReference type="SAM" id="MobiDB-lite"/>
    </source>
</evidence>
<feature type="domain" description="MACPF" evidence="2">
    <location>
        <begin position="1"/>
        <end position="329"/>
    </location>
</feature>
<dbReference type="RefSeq" id="XP_010922732.1">
    <property type="nucleotide sequence ID" value="XM_010924430.3"/>
</dbReference>
<dbReference type="PANTHER" id="PTHR33199:SF15">
    <property type="entry name" value="MACPF DOMAIN-CONTAINING PROTEIN CAD1-LIKE"/>
    <property type="match status" value="1"/>
</dbReference>
<sequence>MEEHAALRTIQSSIQALGRGFDVNYDTRLLYCKGVAGSRLVEVDEEHTRDLGVSHSLIVPNVSRDVRCSCVSGGRESNGACGFYEMAEYFNRKADLLGNCPIGSFNSAFSFTGSKKVDAASTKSLAMEGMFIPLCKVYLVKQPLSLQGEVRHAVPLSWEPLSLARFIENYGTHVITSITIGGKDVIYVKQHSSSPLSSMEIKNYIQDIGDQRFSETGRHTSSGPLKLKDKAVDPFVFNSQGIYPQPPSAPYLTAKEDVTVIFRRRGGDDLVQSYTNWARTVCSAPDVIEMTFNPITSLLESIPGRDHLTRAINLYLEYKPPIEELRYFLEFQVPRIWAPVRNELPGHQRKEPVCPHLQFSIMGPKLHVSQEQVSVGRKPVIGLRLCLEGAKQNRLCIQVQHLASLPKILLPYWDTHIAIGAPKWQGPEEQDSRWFEPVKWRNFSHICTAPIEHNETFLGDISGVYIVTGAQLGVWDFGTKNVLYMKLLYSKVPGCTIRRSLWDHNPAGPNNKSKRLSAGDSKDSGDSSSGSSDSGKLMKLVDMSEMCKGPDDIPAHWLVTGGKLGVEKGKIVLRVKYSLLNY</sequence>
<dbReference type="PROSITE" id="PS51412">
    <property type="entry name" value="MACPF_2"/>
    <property type="match status" value="1"/>
</dbReference>
<accession>A0A6I9R9U3</accession>
<dbReference type="PANTHER" id="PTHR33199">
    <property type="entry name" value="MACPF DOMAIN-CONTAINING PROTEIN CAD1"/>
    <property type="match status" value="1"/>
</dbReference>
<dbReference type="GO" id="GO:0005886">
    <property type="term" value="C:plasma membrane"/>
    <property type="evidence" value="ECO:0007669"/>
    <property type="project" value="TreeGrafter"/>
</dbReference>
<dbReference type="GO" id="GO:2000031">
    <property type="term" value="P:regulation of salicylic acid mediated signaling pathway"/>
    <property type="evidence" value="ECO:0007669"/>
    <property type="project" value="InterPro"/>
</dbReference>
<evidence type="ECO:0000259" key="2">
    <source>
        <dbReference type="PROSITE" id="PS51412"/>
    </source>
</evidence>